<evidence type="ECO:0000259" key="2">
    <source>
        <dbReference type="PROSITE" id="PS50234"/>
    </source>
</evidence>
<dbReference type="Gene3D" id="3.40.50.410">
    <property type="entry name" value="von Willebrand factor, type A domain"/>
    <property type="match status" value="1"/>
</dbReference>
<feature type="domain" description="VWFA" evidence="2">
    <location>
        <begin position="371"/>
        <end position="549"/>
    </location>
</feature>
<gene>
    <name evidence="3" type="ORF">E2L08_15110</name>
</gene>
<dbReference type="RefSeq" id="WP_133397935.1">
    <property type="nucleotide sequence ID" value="NZ_SNAA01000021.1"/>
</dbReference>
<dbReference type="InterPro" id="IPR027417">
    <property type="entry name" value="P-loop_NTPase"/>
</dbReference>
<dbReference type="SUPFAM" id="SSF53300">
    <property type="entry name" value="vWA-like"/>
    <property type="match status" value="1"/>
</dbReference>
<dbReference type="SUPFAM" id="SSF52540">
    <property type="entry name" value="P-loop containing nucleoside triphosphate hydrolases"/>
    <property type="match status" value="1"/>
</dbReference>
<dbReference type="PANTHER" id="PTHR43473">
    <property type="entry name" value="MAGNESIUM-CHELATASE SUBUNIT CHLD, CHLOROPLASTIC"/>
    <property type="match status" value="1"/>
</dbReference>
<dbReference type="Pfam" id="PF17863">
    <property type="entry name" value="AAA_lid_2"/>
    <property type="match status" value="1"/>
</dbReference>
<evidence type="ECO:0000313" key="4">
    <source>
        <dbReference type="Proteomes" id="UP000295701"/>
    </source>
</evidence>
<sequence length="549" mass="56530">MTQDDDPSGPAEHVRRAIELFLVDPAGMGGIWLRARPGPVRDAVLGWLAPLDPRRVPAQMDDATLDGGLDLAATLTTGRVVTGQGVLAGARPLIVATAERMESGVAARIGHAVDRGGPAVVLLDEGAAEDEAPPPGLIDRIALALPLDTMSYRDLVAPDPARVAAARKRLSHIETPPDLAEALVRIAASLGVASLRAPLRAMAAARALAALDGLAAPGEAQVAQAARLVYAHRAAPLPDEAPPDEAPPPDPTEPPPPGDDAGAGDPADDRVIDGVRTAMPEDLSRALAAMARSRARPSGAGGGERRRGGTRGRPLPSRPGAAGRGRVDVLATLRAAAPMQRMRARPEGGAIVAIRPDDIRLRRYETRADRLVILCVDASGSTALARLAEAKGLAETLLATAYESRDHVAVIAFRGQMAELALPPTRSLARAKARLAGLPAGGGTPLAAGLQAALDLIEQSRRRGMTPALVLFTDGRANIALDGTADRAQAGGDAERLARIIAAHRPAGAVVDTGRRQGRDMRALAQALGLPGVSLCRAGDGAGAVADAL</sequence>
<dbReference type="Proteomes" id="UP000295701">
    <property type="component" value="Unassembled WGS sequence"/>
</dbReference>
<dbReference type="OrthoDB" id="9775079at2"/>
<proteinExistence type="predicted"/>
<feature type="region of interest" description="Disordered" evidence="1">
    <location>
        <begin position="237"/>
        <end position="270"/>
    </location>
</feature>
<dbReference type="InterPro" id="IPR002035">
    <property type="entry name" value="VWF_A"/>
</dbReference>
<dbReference type="AlphaFoldDB" id="A0A4R5ZW00"/>
<organism evidence="3 4">
    <name type="scientific">Palleronia sediminis</name>
    <dbReference type="NCBI Taxonomy" id="2547833"/>
    <lineage>
        <taxon>Bacteria</taxon>
        <taxon>Pseudomonadati</taxon>
        <taxon>Pseudomonadota</taxon>
        <taxon>Alphaproteobacteria</taxon>
        <taxon>Rhodobacterales</taxon>
        <taxon>Roseobacteraceae</taxon>
        <taxon>Palleronia</taxon>
    </lineage>
</organism>
<dbReference type="EMBL" id="SNAA01000021">
    <property type="protein sequence ID" value="TDL75240.1"/>
    <property type="molecule type" value="Genomic_DNA"/>
</dbReference>
<comment type="caution">
    <text evidence="3">The sequence shown here is derived from an EMBL/GenBank/DDBJ whole genome shotgun (WGS) entry which is preliminary data.</text>
</comment>
<dbReference type="Pfam" id="PF13519">
    <property type="entry name" value="VWA_2"/>
    <property type="match status" value="1"/>
</dbReference>
<dbReference type="PROSITE" id="PS50234">
    <property type="entry name" value="VWFA"/>
    <property type="match status" value="1"/>
</dbReference>
<evidence type="ECO:0000313" key="3">
    <source>
        <dbReference type="EMBL" id="TDL75240.1"/>
    </source>
</evidence>
<feature type="region of interest" description="Disordered" evidence="1">
    <location>
        <begin position="290"/>
        <end position="324"/>
    </location>
</feature>
<protein>
    <submittedName>
        <fullName evidence="3">VWA domain-containing protein</fullName>
    </submittedName>
</protein>
<name>A0A4R5ZW00_9RHOB</name>
<evidence type="ECO:0000256" key="1">
    <source>
        <dbReference type="SAM" id="MobiDB-lite"/>
    </source>
</evidence>
<feature type="compositionally biased region" description="Pro residues" evidence="1">
    <location>
        <begin position="244"/>
        <end position="258"/>
    </location>
</feature>
<dbReference type="InterPro" id="IPR036465">
    <property type="entry name" value="vWFA_dom_sf"/>
</dbReference>
<keyword evidence="4" id="KW-1185">Reference proteome</keyword>
<dbReference type="InterPro" id="IPR041628">
    <property type="entry name" value="ChlI/MoxR_AAA_lid"/>
</dbReference>
<reference evidence="3 4" key="1">
    <citation type="submission" date="2019-03" db="EMBL/GenBank/DDBJ databases">
        <title>Primorskyibacter sp. SS33 isolated from sediments.</title>
        <authorList>
            <person name="Xunke S."/>
        </authorList>
    </citation>
    <scope>NUCLEOTIDE SEQUENCE [LARGE SCALE GENOMIC DNA]</scope>
    <source>
        <strain evidence="3 4">SS33</strain>
    </source>
</reference>
<dbReference type="PANTHER" id="PTHR43473:SF2">
    <property type="entry name" value="MAGNESIUM-CHELATASE SUBUNIT CHLD, CHLOROPLASTIC"/>
    <property type="match status" value="1"/>
</dbReference>
<dbReference type="SMART" id="SM00327">
    <property type="entry name" value="VWA"/>
    <property type="match status" value="1"/>
</dbReference>
<dbReference type="Gene3D" id="1.10.8.80">
    <property type="entry name" value="Magnesium chelatase subunit I, C-Terminal domain"/>
    <property type="match status" value="1"/>
</dbReference>
<accession>A0A4R5ZW00</accession>